<feature type="signal peptide" evidence="2">
    <location>
        <begin position="1"/>
        <end position="22"/>
    </location>
</feature>
<evidence type="ECO:0000313" key="3">
    <source>
        <dbReference type="EMBL" id="MBW31269.1"/>
    </source>
</evidence>
<proteinExistence type="predicted"/>
<keyword evidence="2" id="KW-0732">Signal</keyword>
<feature type="chain" id="PRO_5014766308" evidence="2">
    <location>
        <begin position="23"/>
        <end position="122"/>
    </location>
</feature>
<organism evidence="3">
    <name type="scientific">Anopheles braziliensis</name>
    <dbReference type="NCBI Taxonomy" id="58242"/>
    <lineage>
        <taxon>Eukaryota</taxon>
        <taxon>Metazoa</taxon>
        <taxon>Ecdysozoa</taxon>
        <taxon>Arthropoda</taxon>
        <taxon>Hexapoda</taxon>
        <taxon>Insecta</taxon>
        <taxon>Pterygota</taxon>
        <taxon>Neoptera</taxon>
        <taxon>Endopterygota</taxon>
        <taxon>Diptera</taxon>
        <taxon>Nematocera</taxon>
        <taxon>Culicoidea</taxon>
        <taxon>Culicidae</taxon>
        <taxon>Anophelinae</taxon>
        <taxon>Anopheles</taxon>
    </lineage>
</organism>
<dbReference type="EMBL" id="GGFM01010518">
    <property type="protein sequence ID" value="MBW31269.1"/>
    <property type="molecule type" value="Transcribed_RNA"/>
</dbReference>
<reference evidence="3" key="1">
    <citation type="submission" date="2018-01" db="EMBL/GenBank/DDBJ databases">
        <title>An insight into the sialome of Amazonian anophelines.</title>
        <authorList>
            <person name="Ribeiro J.M."/>
            <person name="Scarpassa V."/>
            <person name="Calvo E."/>
        </authorList>
    </citation>
    <scope>NUCLEOTIDE SEQUENCE</scope>
    <source>
        <tissue evidence="3">Salivary glands</tissue>
    </source>
</reference>
<name>A0A2M3ZRW1_9DIPT</name>
<dbReference type="AlphaFoldDB" id="A0A2M3ZRW1"/>
<evidence type="ECO:0000256" key="1">
    <source>
        <dbReference type="SAM" id="MobiDB-lite"/>
    </source>
</evidence>
<sequence>MAGLAGCCCCCCCCCVCGCSWCFSLACRWARHSRKPTRNSSALSRVNTIGGFSLTTLSSGPSLLTSIRWTVFMRSTTALAALVAGIRRCRSLTSSMPTNRPVPRTSPTSSYSAASVRHWSSR</sequence>
<protein>
    <submittedName>
        <fullName evidence="3">Putative secreted peptide</fullName>
    </submittedName>
</protein>
<evidence type="ECO:0000256" key="2">
    <source>
        <dbReference type="SAM" id="SignalP"/>
    </source>
</evidence>
<feature type="region of interest" description="Disordered" evidence="1">
    <location>
        <begin position="93"/>
        <end position="122"/>
    </location>
</feature>
<accession>A0A2M3ZRW1</accession>